<sequence length="179" mass="20477">MIQIMIYQLWQRQLRLRLPGLFLSCQHTESLSQSLYFLAVVLRAVSATETPATSCTEIPSLILGIRNGLGADDPELDIEIYKLGDKYDYLALQVDAINNFKQWVERAWSSWEFRALTQKIWDHPCLLEMHRLAETIIADLVLDLCSPTADAEDSIVKQGLKRGVITEEFILRIANRRNG</sequence>
<comment type="caution">
    <text evidence="1">The sequence shown here is derived from an EMBL/GenBank/DDBJ whole genome shotgun (WGS) entry which is preliminary data.</text>
</comment>
<protein>
    <submittedName>
        <fullName evidence="1">Uncharacterized protein</fullName>
    </submittedName>
</protein>
<name>A0A1Q5U0C9_9EURO</name>
<evidence type="ECO:0000313" key="2">
    <source>
        <dbReference type="Proteomes" id="UP000186955"/>
    </source>
</evidence>
<gene>
    <name evidence="1" type="ORF">PENSUB_6638</name>
</gene>
<keyword evidence="2" id="KW-1185">Reference proteome</keyword>
<organism evidence="1 2">
    <name type="scientific">Penicillium subrubescens</name>
    <dbReference type="NCBI Taxonomy" id="1316194"/>
    <lineage>
        <taxon>Eukaryota</taxon>
        <taxon>Fungi</taxon>
        <taxon>Dikarya</taxon>
        <taxon>Ascomycota</taxon>
        <taxon>Pezizomycotina</taxon>
        <taxon>Eurotiomycetes</taxon>
        <taxon>Eurotiomycetidae</taxon>
        <taxon>Eurotiales</taxon>
        <taxon>Aspergillaceae</taxon>
        <taxon>Penicillium</taxon>
    </lineage>
</organism>
<evidence type="ECO:0000313" key="1">
    <source>
        <dbReference type="EMBL" id="OKP05918.1"/>
    </source>
</evidence>
<dbReference type="Proteomes" id="UP000186955">
    <property type="component" value="Unassembled WGS sequence"/>
</dbReference>
<dbReference type="EMBL" id="MNBE01000602">
    <property type="protein sequence ID" value="OKP05918.1"/>
    <property type="molecule type" value="Genomic_DNA"/>
</dbReference>
<accession>A0A1Q5U0C9</accession>
<proteinExistence type="predicted"/>
<dbReference type="AlphaFoldDB" id="A0A1Q5U0C9"/>
<reference evidence="1 2" key="1">
    <citation type="submission" date="2016-10" db="EMBL/GenBank/DDBJ databases">
        <title>Genome sequence of the ascomycete fungus Penicillium subrubescens.</title>
        <authorList>
            <person name="De Vries R.P."/>
            <person name="Peng M."/>
            <person name="Dilokpimol A."/>
            <person name="Hilden K."/>
            <person name="Makela M.R."/>
            <person name="Grigoriev I."/>
            <person name="Riley R."/>
            <person name="Granchi Z."/>
        </authorList>
    </citation>
    <scope>NUCLEOTIDE SEQUENCE [LARGE SCALE GENOMIC DNA]</scope>
    <source>
        <strain evidence="1 2">CBS 132785</strain>
    </source>
</reference>